<comment type="caution">
    <text evidence="16">The sequence shown here is derived from an EMBL/GenBank/DDBJ whole genome shotgun (WGS) entry which is preliminary data.</text>
</comment>
<dbReference type="SMART" id="SM00387">
    <property type="entry name" value="HATPase_c"/>
    <property type="match status" value="1"/>
</dbReference>
<evidence type="ECO:0000256" key="6">
    <source>
        <dbReference type="ARBA" id="ARBA00022679"/>
    </source>
</evidence>
<comment type="subcellular location">
    <subcellularLocation>
        <location evidence="2">Cell membrane</location>
        <topology evidence="2">Multi-pass membrane protein</topology>
    </subcellularLocation>
</comment>
<keyword evidence="10" id="KW-0067">ATP-binding</keyword>
<dbReference type="GO" id="GO:0000155">
    <property type="term" value="F:phosphorelay sensor kinase activity"/>
    <property type="evidence" value="ECO:0007669"/>
    <property type="project" value="InterPro"/>
</dbReference>
<dbReference type="PROSITE" id="PS50113">
    <property type="entry name" value="PAC"/>
    <property type="match status" value="1"/>
</dbReference>
<dbReference type="InterPro" id="IPR036890">
    <property type="entry name" value="HATPase_C_sf"/>
</dbReference>
<evidence type="ECO:0000256" key="5">
    <source>
        <dbReference type="ARBA" id="ARBA00022553"/>
    </source>
</evidence>
<dbReference type="PRINTS" id="PR00344">
    <property type="entry name" value="BCTRLSENSOR"/>
</dbReference>
<protein>
    <recommendedName>
        <fullName evidence="3">histidine kinase</fullName>
        <ecNumber evidence="3">2.7.13.3</ecNumber>
    </recommendedName>
</protein>
<feature type="domain" description="Histidine kinase" evidence="14">
    <location>
        <begin position="426"/>
        <end position="632"/>
    </location>
</feature>
<evidence type="ECO:0000256" key="8">
    <source>
        <dbReference type="ARBA" id="ARBA00022741"/>
    </source>
</evidence>
<dbReference type="SUPFAM" id="SSF103190">
    <property type="entry name" value="Sensory domain-like"/>
    <property type="match status" value="1"/>
</dbReference>
<evidence type="ECO:0000256" key="11">
    <source>
        <dbReference type="ARBA" id="ARBA00022989"/>
    </source>
</evidence>
<evidence type="ECO:0000256" key="1">
    <source>
        <dbReference type="ARBA" id="ARBA00000085"/>
    </source>
</evidence>
<dbReference type="SUPFAM" id="SSF47384">
    <property type="entry name" value="Homodimeric domain of signal transducing histidine kinase"/>
    <property type="match status" value="1"/>
</dbReference>
<proteinExistence type="predicted"/>
<accession>A0A7C4THZ4</accession>
<dbReference type="Gene3D" id="3.30.450.20">
    <property type="entry name" value="PAS domain"/>
    <property type="match status" value="2"/>
</dbReference>
<name>A0A7C4THZ4_UNCW3</name>
<dbReference type="PROSITE" id="PS50109">
    <property type="entry name" value="HIS_KIN"/>
    <property type="match status" value="1"/>
</dbReference>
<evidence type="ECO:0000256" key="3">
    <source>
        <dbReference type="ARBA" id="ARBA00012438"/>
    </source>
</evidence>
<keyword evidence="7 13" id="KW-0812">Transmembrane</keyword>
<organism evidence="16">
    <name type="scientific">candidate division WOR-3 bacterium</name>
    <dbReference type="NCBI Taxonomy" id="2052148"/>
    <lineage>
        <taxon>Bacteria</taxon>
        <taxon>Bacteria division WOR-3</taxon>
    </lineage>
</organism>
<evidence type="ECO:0000256" key="12">
    <source>
        <dbReference type="ARBA" id="ARBA00023012"/>
    </source>
</evidence>
<feature type="transmembrane region" description="Helical" evidence="13">
    <location>
        <begin position="271"/>
        <end position="290"/>
    </location>
</feature>
<evidence type="ECO:0000256" key="7">
    <source>
        <dbReference type="ARBA" id="ARBA00022692"/>
    </source>
</evidence>
<dbReference type="CDD" id="cd00075">
    <property type="entry name" value="HATPase"/>
    <property type="match status" value="1"/>
</dbReference>
<dbReference type="InterPro" id="IPR029151">
    <property type="entry name" value="Sensor-like_sf"/>
</dbReference>
<dbReference type="SUPFAM" id="SSF55785">
    <property type="entry name" value="PYP-like sensor domain (PAS domain)"/>
    <property type="match status" value="1"/>
</dbReference>
<feature type="transmembrane region" description="Helical" evidence="13">
    <location>
        <begin position="6"/>
        <end position="24"/>
    </location>
</feature>
<sequence>MRRYYLLLGILIITFAGTFLVLIVRSNQISMLDLLKKEARSFLSIVALAQKNSIFAEANLEDQIVDNLINIVNSLNEIGWTKENLEKFSRNFNLNSVIVMNLFNRRVIARVGDPVELALERMGSEDKLSFHYFNFRNEKFIRFIYRIDSYLVQIELSAEEVKRFSNEFGISRILNELGANPAIKYLALQDTKGIILATPGLRQLSRIENDPALKNLLERKTESIRIINFEEKKVLEVAQPFIVDENVLGVFRIGMNLDNYYQHIKTTNLQLIFIFLILILIIFLLIFFSLRYERIYNLQEVFSKILGAIDEGIILVDKKSKIIAHNKMFCFLTELEEEAILNKDYFKLFTNDPFSVKIVMNEGRVVEEEKEIFKRVLKWATYPLFDQKKKVNGTISIIRDVTKARKFEKEQEERERLQFLGNLVANFAHEIKNPLNGLSIAAQRINREFPSENPEYCFLTSTIVREIDSLNRVVNDFLSLVRPRIKEKYPFNLSALIKDIITLIQEPAKKKGIKIKMGIEEKVEFTGDAEEIKRAILNIVLNAIESVSERTGKVEVNLRREEKEILIEVGDNGPGISEEIKDKIFEPYFTTRRGGTGLGLYIAKKIIKDYNGRIVLKSTPGTGSVFTIHLPV</sequence>
<reference evidence="16" key="1">
    <citation type="journal article" date="2020" name="mSystems">
        <title>Genome- and Community-Level Interaction Insights into Carbon Utilization and Element Cycling Functions of Hydrothermarchaeota in Hydrothermal Sediment.</title>
        <authorList>
            <person name="Zhou Z."/>
            <person name="Liu Y."/>
            <person name="Xu W."/>
            <person name="Pan J."/>
            <person name="Luo Z.H."/>
            <person name="Li M."/>
        </authorList>
    </citation>
    <scope>NUCLEOTIDE SEQUENCE [LARGE SCALE GENOMIC DNA]</scope>
    <source>
        <strain evidence="16">SpSt-774</strain>
    </source>
</reference>
<keyword evidence="12" id="KW-0902">Two-component regulatory system</keyword>
<dbReference type="InterPro" id="IPR003594">
    <property type="entry name" value="HATPase_dom"/>
</dbReference>
<dbReference type="Pfam" id="PF00512">
    <property type="entry name" value="HisKA"/>
    <property type="match status" value="1"/>
</dbReference>
<dbReference type="EC" id="2.7.13.3" evidence="3"/>
<evidence type="ECO:0000259" key="14">
    <source>
        <dbReference type="PROSITE" id="PS50109"/>
    </source>
</evidence>
<dbReference type="InterPro" id="IPR000700">
    <property type="entry name" value="PAS-assoc_C"/>
</dbReference>
<keyword evidence="8" id="KW-0547">Nucleotide-binding</keyword>
<evidence type="ECO:0000313" key="16">
    <source>
        <dbReference type="EMBL" id="HGV98323.1"/>
    </source>
</evidence>
<dbReference type="NCBIfam" id="TIGR00229">
    <property type="entry name" value="sensory_box"/>
    <property type="match status" value="1"/>
</dbReference>
<evidence type="ECO:0000256" key="9">
    <source>
        <dbReference type="ARBA" id="ARBA00022777"/>
    </source>
</evidence>
<dbReference type="SUPFAM" id="SSF55874">
    <property type="entry name" value="ATPase domain of HSP90 chaperone/DNA topoisomerase II/histidine kinase"/>
    <property type="match status" value="1"/>
</dbReference>
<evidence type="ECO:0000259" key="15">
    <source>
        <dbReference type="PROSITE" id="PS50113"/>
    </source>
</evidence>
<dbReference type="GO" id="GO:0005524">
    <property type="term" value="F:ATP binding"/>
    <property type="evidence" value="ECO:0007669"/>
    <property type="project" value="UniProtKB-KW"/>
</dbReference>
<feature type="domain" description="PAC" evidence="15">
    <location>
        <begin position="359"/>
        <end position="413"/>
    </location>
</feature>
<comment type="catalytic activity">
    <reaction evidence="1">
        <text>ATP + protein L-histidine = ADP + protein N-phospho-L-histidine.</text>
        <dbReference type="EC" id="2.7.13.3"/>
    </reaction>
</comment>
<evidence type="ECO:0000256" key="10">
    <source>
        <dbReference type="ARBA" id="ARBA00022840"/>
    </source>
</evidence>
<dbReference type="PANTHER" id="PTHR43065:SF10">
    <property type="entry name" value="PEROXIDE STRESS-ACTIVATED HISTIDINE KINASE MAK3"/>
    <property type="match status" value="1"/>
</dbReference>
<keyword evidence="5" id="KW-0597">Phosphoprotein</keyword>
<dbReference type="SMART" id="SM00388">
    <property type="entry name" value="HisKA"/>
    <property type="match status" value="1"/>
</dbReference>
<dbReference type="InterPro" id="IPR000014">
    <property type="entry name" value="PAS"/>
</dbReference>
<dbReference type="InterPro" id="IPR036097">
    <property type="entry name" value="HisK_dim/P_sf"/>
</dbReference>
<dbReference type="Gene3D" id="3.30.565.10">
    <property type="entry name" value="Histidine kinase-like ATPase, C-terminal domain"/>
    <property type="match status" value="1"/>
</dbReference>
<keyword evidence="6" id="KW-0808">Transferase</keyword>
<dbReference type="PANTHER" id="PTHR43065">
    <property type="entry name" value="SENSOR HISTIDINE KINASE"/>
    <property type="match status" value="1"/>
</dbReference>
<dbReference type="InterPro" id="IPR004358">
    <property type="entry name" value="Sig_transdc_His_kin-like_C"/>
</dbReference>
<dbReference type="EMBL" id="DTGZ01000161">
    <property type="protein sequence ID" value="HGV98323.1"/>
    <property type="molecule type" value="Genomic_DNA"/>
</dbReference>
<evidence type="ECO:0000256" key="13">
    <source>
        <dbReference type="SAM" id="Phobius"/>
    </source>
</evidence>
<dbReference type="CDD" id="cd00082">
    <property type="entry name" value="HisKA"/>
    <property type="match status" value="1"/>
</dbReference>
<dbReference type="Pfam" id="PF02518">
    <property type="entry name" value="HATPase_c"/>
    <property type="match status" value="1"/>
</dbReference>
<evidence type="ECO:0000256" key="4">
    <source>
        <dbReference type="ARBA" id="ARBA00022475"/>
    </source>
</evidence>
<evidence type="ECO:0000256" key="2">
    <source>
        <dbReference type="ARBA" id="ARBA00004651"/>
    </source>
</evidence>
<dbReference type="InterPro" id="IPR005467">
    <property type="entry name" value="His_kinase_dom"/>
</dbReference>
<dbReference type="AlphaFoldDB" id="A0A7C4THZ4"/>
<keyword evidence="4" id="KW-1003">Cell membrane</keyword>
<dbReference type="Gene3D" id="1.10.287.130">
    <property type="match status" value="1"/>
</dbReference>
<gene>
    <name evidence="16" type="ORF">ENV60_08530</name>
</gene>
<dbReference type="GO" id="GO:0005886">
    <property type="term" value="C:plasma membrane"/>
    <property type="evidence" value="ECO:0007669"/>
    <property type="project" value="UniProtKB-SubCell"/>
</dbReference>
<keyword evidence="13" id="KW-0472">Membrane</keyword>
<dbReference type="Pfam" id="PF13426">
    <property type="entry name" value="PAS_9"/>
    <property type="match status" value="1"/>
</dbReference>
<keyword evidence="9" id="KW-0418">Kinase</keyword>
<dbReference type="InterPro" id="IPR035965">
    <property type="entry name" value="PAS-like_dom_sf"/>
</dbReference>
<keyword evidence="11 13" id="KW-1133">Transmembrane helix</keyword>
<dbReference type="InterPro" id="IPR003661">
    <property type="entry name" value="HisK_dim/P_dom"/>
</dbReference>